<keyword evidence="1" id="KW-0175">Coiled coil</keyword>
<sequence>MTILHFPFNGYVFKRQAEFPILRQYGLVPLPPTRPLPEPLRTEVDSMTMQILVDRSASQEMLFAADDLRRAAIPETWEIDRSFLLTLDLKLRQALEERQAAEEVHEATAQAQVARLAAAAAAVRQAPAVIPVGAAKGAAVTMIEQVKIKTAIV</sequence>
<evidence type="ECO:0000256" key="1">
    <source>
        <dbReference type="SAM" id="Coils"/>
    </source>
</evidence>
<proteinExistence type="predicted"/>
<gene>
    <name evidence="2" type="ORF">EHS24_003851</name>
</gene>
<keyword evidence="3" id="KW-1185">Reference proteome</keyword>
<feature type="coiled-coil region" evidence="1">
    <location>
        <begin position="84"/>
        <end position="111"/>
    </location>
</feature>
<dbReference type="EMBL" id="RSCE01000019">
    <property type="protein sequence ID" value="RSH76914.1"/>
    <property type="molecule type" value="Genomic_DNA"/>
</dbReference>
<protein>
    <submittedName>
        <fullName evidence="2">Uncharacterized protein</fullName>
    </submittedName>
</protein>
<evidence type="ECO:0000313" key="3">
    <source>
        <dbReference type="Proteomes" id="UP000279236"/>
    </source>
</evidence>
<comment type="caution">
    <text evidence="2">The sequence shown here is derived from an EMBL/GenBank/DDBJ whole genome shotgun (WGS) entry which is preliminary data.</text>
</comment>
<dbReference type="Proteomes" id="UP000279236">
    <property type="component" value="Unassembled WGS sequence"/>
</dbReference>
<reference evidence="2 3" key="1">
    <citation type="submission" date="2018-11" db="EMBL/GenBank/DDBJ databases">
        <title>Genome sequence of Apiotrichum porosum DSM 27194.</title>
        <authorList>
            <person name="Aliyu H."/>
            <person name="Gorte O."/>
            <person name="Ochsenreither K."/>
        </authorList>
    </citation>
    <scope>NUCLEOTIDE SEQUENCE [LARGE SCALE GENOMIC DNA]</scope>
    <source>
        <strain evidence="2 3">DSM 27194</strain>
    </source>
</reference>
<dbReference type="AlphaFoldDB" id="A0A427XDX4"/>
<accession>A0A427XDX4</accession>
<dbReference type="GeneID" id="39588394"/>
<organism evidence="2 3">
    <name type="scientific">Apiotrichum porosum</name>
    <dbReference type="NCBI Taxonomy" id="105984"/>
    <lineage>
        <taxon>Eukaryota</taxon>
        <taxon>Fungi</taxon>
        <taxon>Dikarya</taxon>
        <taxon>Basidiomycota</taxon>
        <taxon>Agaricomycotina</taxon>
        <taxon>Tremellomycetes</taxon>
        <taxon>Trichosporonales</taxon>
        <taxon>Trichosporonaceae</taxon>
        <taxon>Apiotrichum</taxon>
    </lineage>
</organism>
<evidence type="ECO:0000313" key="2">
    <source>
        <dbReference type="EMBL" id="RSH76914.1"/>
    </source>
</evidence>
<name>A0A427XDX4_9TREE</name>
<dbReference type="RefSeq" id="XP_028472061.1">
    <property type="nucleotide sequence ID" value="XM_028619488.1"/>
</dbReference>